<evidence type="ECO:0000256" key="2">
    <source>
        <dbReference type="SAM" id="SignalP"/>
    </source>
</evidence>
<dbReference type="InterPro" id="IPR000757">
    <property type="entry name" value="Beta-glucanase-like"/>
</dbReference>
<evidence type="ECO:0000256" key="1">
    <source>
        <dbReference type="ARBA" id="ARBA00006865"/>
    </source>
</evidence>
<dbReference type="PANTHER" id="PTHR10963:SF55">
    <property type="entry name" value="GLYCOSIDE HYDROLASE FAMILY 16 PROTEIN"/>
    <property type="match status" value="1"/>
</dbReference>
<dbReference type="Proteomes" id="UP001519460">
    <property type="component" value="Unassembled WGS sequence"/>
</dbReference>
<dbReference type="AlphaFoldDB" id="A0ABD0K0R4"/>
<evidence type="ECO:0000259" key="3">
    <source>
        <dbReference type="PROSITE" id="PS51762"/>
    </source>
</evidence>
<dbReference type="InterPro" id="IPR050546">
    <property type="entry name" value="Glycosyl_Hydrlase_16"/>
</dbReference>
<dbReference type="SUPFAM" id="SSF49899">
    <property type="entry name" value="Concanavalin A-like lectins/glucanases"/>
    <property type="match status" value="1"/>
</dbReference>
<gene>
    <name evidence="4" type="ORF">BaRGS_00027830</name>
</gene>
<dbReference type="InterPro" id="IPR013320">
    <property type="entry name" value="ConA-like_dom_sf"/>
</dbReference>
<name>A0ABD0K0R4_9CAEN</name>
<comment type="caution">
    <text evidence="4">The sequence shown here is derived from an EMBL/GenBank/DDBJ whole genome shotgun (WGS) entry which is preliminary data.</text>
</comment>
<dbReference type="EMBL" id="JACVVK020000271">
    <property type="protein sequence ID" value="KAK7480919.1"/>
    <property type="molecule type" value="Genomic_DNA"/>
</dbReference>
<feature type="signal peptide" evidence="2">
    <location>
        <begin position="1"/>
        <end position="21"/>
    </location>
</feature>
<comment type="similarity">
    <text evidence="1">Belongs to the glycosyl hydrolase 16 family.</text>
</comment>
<dbReference type="Gene3D" id="2.60.120.200">
    <property type="match status" value="1"/>
</dbReference>
<feature type="chain" id="PRO_5044877535" description="GH16 domain-containing protein" evidence="2">
    <location>
        <begin position="22"/>
        <end position="330"/>
    </location>
</feature>
<protein>
    <recommendedName>
        <fullName evidence="3">GH16 domain-containing protein</fullName>
    </recommendedName>
</protein>
<evidence type="ECO:0000313" key="4">
    <source>
        <dbReference type="EMBL" id="KAK7480919.1"/>
    </source>
</evidence>
<organism evidence="4 5">
    <name type="scientific">Batillaria attramentaria</name>
    <dbReference type="NCBI Taxonomy" id="370345"/>
    <lineage>
        <taxon>Eukaryota</taxon>
        <taxon>Metazoa</taxon>
        <taxon>Spiralia</taxon>
        <taxon>Lophotrochozoa</taxon>
        <taxon>Mollusca</taxon>
        <taxon>Gastropoda</taxon>
        <taxon>Caenogastropoda</taxon>
        <taxon>Sorbeoconcha</taxon>
        <taxon>Cerithioidea</taxon>
        <taxon>Batillariidae</taxon>
        <taxon>Batillaria</taxon>
    </lineage>
</organism>
<feature type="domain" description="GH16" evidence="3">
    <location>
        <begin position="38"/>
        <end position="330"/>
    </location>
</feature>
<dbReference type="Pfam" id="PF00722">
    <property type="entry name" value="Glyco_hydro_16"/>
    <property type="match status" value="1"/>
</dbReference>
<accession>A0ABD0K0R4</accession>
<sequence>MCNYVFVLFVVGSCLTHGSLASNLNEAQTGDNSDDPAQDERSLVLPESPRYLQRRATTVLYDDFSSEPENSYVKNGVLYIRPTLTVDHFGDDFLRTGDLDAAGAPCHLHGKDIHPVMSAMLRSYASIRYGKVEIVAKLAKGDWLWNALWMMPKAPAAYGGWPRSGEFDLLEAAGNRHYIHGGNGKSAGIDAAHSTIHYGASTEHELRPGNTTWLHGTTFGDGFHKYWLDWTESHAIIGIDDHPVVTLTTPHTSFWQDGHFPGDNFFLIMNVAVGGDMFWDGWINSPYPKPWTHGAAEQMHQFWAARHLWYPTWHGEDAALQIRSVKMQQY</sequence>
<proteinExistence type="inferred from homology"/>
<reference evidence="4 5" key="1">
    <citation type="journal article" date="2023" name="Sci. Data">
        <title>Genome assembly of the Korean intertidal mud-creeper Batillaria attramentaria.</title>
        <authorList>
            <person name="Patra A.K."/>
            <person name="Ho P.T."/>
            <person name="Jun S."/>
            <person name="Lee S.J."/>
            <person name="Kim Y."/>
            <person name="Won Y.J."/>
        </authorList>
    </citation>
    <scope>NUCLEOTIDE SEQUENCE [LARGE SCALE GENOMIC DNA]</scope>
    <source>
        <strain evidence="4">Wonlab-2016</strain>
    </source>
</reference>
<dbReference type="PANTHER" id="PTHR10963">
    <property type="entry name" value="GLYCOSYL HYDROLASE-RELATED"/>
    <property type="match status" value="1"/>
</dbReference>
<keyword evidence="5" id="KW-1185">Reference proteome</keyword>
<dbReference type="PROSITE" id="PS51762">
    <property type="entry name" value="GH16_2"/>
    <property type="match status" value="1"/>
</dbReference>
<keyword evidence="2" id="KW-0732">Signal</keyword>
<evidence type="ECO:0000313" key="5">
    <source>
        <dbReference type="Proteomes" id="UP001519460"/>
    </source>
</evidence>